<dbReference type="EMBL" id="CAOJ01000201">
    <property type="protein sequence ID" value="CCO26153.1"/>
    <property type="molecule type" value="Genomic_DNA"/>
</dbReference>
<dbReference type="AlphaFoldDB" id="M5BHR5"/>
<gene>
    <name evidence="1" type="ORF">BN14_00170</name>
</gene>
<dbReference type="HOGENOM" id="CLU_2544176_0_0_1"/>
<evidence type="ECO:0000313" key="1">
    <source>
        <dbReference type="EMBL" id="CCO26153.1"/>
    </source>
</evidence>
<proteinExistence type="predicted"/>
<protein>
    <submittedName>
        <fullName evidence="1">Uncharacterized protein</fullName>
    </submittedName>
</protein>
<name>M5BHR5_THACB</name>
<dbReference type="Proteomes" id="UP000012065">
    <property type="component" value="Unassembled WGS sequence"/>
</dbReference>
<evidence type="ECO:0000313" key="2">
    <source>
        <dbReference type="Proteomes" id="UP000012065"/>
    </source>
</evidence>
<organism evidence="1 2">
    <name type="scientific">Thanatephorus cucumeris (strain AG1-IB / isolate 7/3/14)</name>
    <name type="common">Lettuce bottom rot fungus</name>
    <name type="synonym">Rhizoctonia solani</name>
    <dbReference type="NCBI Taxonomy" id="1108050"/>
    <lineage>
        <taxon>Eukaryota</taxon>
        <taxon>Fungi</taxon>
        <taxon>Dikarya</taxon>
        <taxon>Basidiomycota</taxon>
        <taxon>Agaricomycotina</taxon>
        <taxon>Agaricomycetes</taxon>
        <taxon>Cantharellales</taxon>
        <taxon>Ceratobasidiaceae</taxon>
        <taxon>Rhizoctonia</taxon>
        <taxon>Rhizoctonia solani AG-1</taxon>
    </lineage>
</organism>
<sequence length="83" mass="8954">MFMLHDVDNLGLGGLGFGFESSIGSTPVGLGSSNAIGLNDEPKRDWPGLPLSDERGVKRAWDDMLHIGNGKRIRTEDENETGV</sequence>
<comment type="caution">
    <text evidence="1">The sequence shown here is derived from an EMBL/GenBank/DDBJ whole genome shotgun (WGS) entry which is preliminary data.</text>
</comment>
<accession>M5BHR5</accession>
<reference evidence="1 2" key="1">
    <citation type="journal article" date="2013" name="J. Biotechnol.">
        <title>Establishment and interpretation of the genome sequence of the phytopathogenic fungus Rhizoctonia solani AG1-IB isolate 7/3/14.</title>
        <authorList>
            <person name="Wibberg D.W."/>
            <person name="Jelonek L.J."/>
            <person name="Rupp O.R."/>
            <person name="Hennig M.H."/>
            <person name="Eikmeyer F.E."/>
            <person name="Goesmann A.G."/>
            <person name="Hartmann A.H."/>
            <person name="Borriss R.B."/>
            <person name="Grosch R.G."/>
            <person name="Puehler A.P."/>
            <person name="Schlueter A.S."/>
        </authorList>
    </citation>
    <scope>NUCLEOTIDE SEQUENCE [LARGE SCALE GENOMIC DNA]</scope>
    <source>
        <strain evidence="2">AG1-IB / isolate 7/3/14</strain>
    </source>
</reference>